<reference evidence="2" key="3">
    <citation type="submission" date="2020-10" db="EMBL/GenBank/DDBJ databases">
        <authorList>
            <person name="Sedaghatjoo S."/>
        </authorList>
    </citation>
    <scope>NUCLEOTIDE SEQUENCE</scope>
    <source>
        <strain evidence="2">AZH3</strain>
    </source>
</reference>
<feature type="compositionally biased region" description="Basic and acidic residues" evidence="1">
    <location>
        <begin position="412"/>
        <end position="429"/>
    </location>
</feature>
<feature type="region of interest" description="Disordered" evidence="1">
    <location>
        <begin position="479"/>
        <end position="499"/>
    </location>
</feature>
<feature type="compositionally biased region" description="Polar residues" evidence="1">
    <location>
        <begin position="232"/>
        <end position="242"/>
    </location>
</feature>
<feature type="compositionally biased region" description="Basic and acidic residues" evidence="1">
    <location>
        <begin position="220"/>
        <end position="231"/>
    </location>
</feature>
<feature type="compositionally biased region" description="Low complexity" evidence="1">
    <location>
        <begin position="167"/>
        <end position="189"/>
    </location>
</feature>
<evidence type="ECO:0000313" key="4">
    <source>
        <dbReference type="Proteomes" id="UP000077671"/>
    </source>
</evidence>
<reference evidence="3" key="1">
    <citation type="submission" date="2016-04" db="EMBL/GenBank/DDBJ databases">
        <authorList>
            <person name="Nguyen H.D."/>
            <person name="Kesanakurti P."/>
            <person name="Cullis J."/>
            <person name="Levesque C.A."/>
            <person name="Hambleton S."/>
        </authorList>
    </citation>
    <scope>NUCLEOTIDE SEQUENCE</scope>
    <source>
        <strain evidence="3">DAOMC 238032</strain>
    </source>
</reference>
<evidence type="ECO:0000313" key="2">
    <source>
        <dbReference type="EMBL" id="CAD6962116.1"/>
    </source>
</evidence>
<sequence length="542" mass="58003">MANRKKANKRQQQQQQQERPKSFPSISAKASAAAPATTSTVSSESLLSADRYDVSQGTQFPASASASSIASNVHVPSSLSHLFAQDRESRTRTPSNASSSHRPSIAIHASPARNLLSNSPRPTSSPFSTALSVSPPSPRKHSYDPNSTFASASLDQDMTSDSIPAPGLAVPALVSSSSSAGAGGALKSLQRVASRDKLKQEQAEQAAARKDTKKKKKQSKHSDQAHDDSDRQAGQSTATANPDTDRQSIKSEAGVVQPAPSAAHQESILHQSSAHAEADRLIEADRVEAEQLEAHVVKHEGDQTAEIENESRQTPQELSAAFHPSYQPRKRDLERIQPASSPIPSQPVKHTQSGSPTTEQIPEDDPPTAIQHDEPDPEGAQRSHDDWHAQLEQDRARIGAAVGDMAKISGSSREKERESSGWRQWKRTDRSAEVGSLLHAGLSGPQLGLVWHGPGLSIPGKVNALANSAKSVLRRITTNRGEAGRESSEDTHQRGQPGPVELVRVRAPLPLLVPHFALEWTTAALGAGVCMEVLGWALGRDA</sequence>
<feature type="compositionally biased region" description="Polar residues" evidence="1">
    <location>
        <begin position="144"/>
        <end position="162"/>
    </location>
</feature>
<evidence type="ECO:0000313" key="3">
    <source>
        <dbReference type="EMBL" id="KAE8256378.1"/>
    </source>
</evidence>
<protein>
    <submittedName>
        <fullName evidence="3">Uncharacterized protein</fullName>
    </submittedName>
</protein>
<feature type="compositionally biased region" description="Polar residues" evidence="1">
    <location>
        <begin position="348"/>
        <end position="360"/>
    </location>
</feature>
<feature type="region of interest" description="Disordered" evidence="1">
    <location>
        <begin position="80"/>
        <end position="429"/>
    </location>
</feature>
<feature type="compositionally biased region" description="Polar residues" evidence="1">
    <location>
        <begin position="92"/>
        <end position="102"/>
    </location>
</feature>
<accession>A0A177V0S3</accession>
<gene>
    <name evidence="3" type="ORF">A4X03_0g5409</name>
    <name evidence="2" type="ORF">JKIAZH3_G5523</name>
</gene>
<reference evidence="3" key="2">
    <citation type="journal article" date="2019" name="IMA Fungus">
        <title>Genome sequencing and comparison of five Tilletia species to identify candidate genes for the detection of regulated species infecting wheat.</title>
        <authorList>
            <person name="Nguyen H.D.T."/>
            <person name="Sultana T."/>
            <person name="Kesanakurti P."/>
            <person name="Hambleton S."/>
        </authorList>
    </citation>
    <scope>NUCLEOTIDE SEQUENCE</scope>
    <source>
        <strain evidence="3">DAOMC 238032</strain>
    </source>
</reference>
<keyword evidence="5" id="KW-1185">Reference proteome</keyword>
<feature type="compositionally biased region" description="Basic and acidic residues" evidence="1">
    <location>
        <begin position="371"/>
        <end position="397"/>
    </location>
</feature>
<feature type="region of interest" description="Disordered" evidence="1">
    <location>
        <begin position="1"/>
        <end position="47"/>
    </location>
</feature>
<feature type="compositionally biased region" description="Low complexity" evidence="1">
    <location>
        <begin position="11"/>
        <end position="47"/>
    </location>
</feature>
<evidence type="ECO:0000256" key="1">
    <source>
        <dbReference type="SAM" id="MobiDB-lite"/>
    </source>
</evidence>
<feature type="compositionally biased region" description="Low complexity" evidence="1">
    <location>
        <begin position="336"/>
        <end position="347"/>
    </location>
</feature>
<proteinExistence type="predicted"/>
<feature type="compositionally biased region" description="Polar residues" evidence="1">
    <location>
        <begin position="115"/>
        <end position="134"/>
    </location>
</feature>
<dbReference type="AlphaFoldDB" id="A0A177V0S3"/>
<dbReference type="EMBL" id="LWDD02000859">
    <property type="protein sequence ID" value="KAE8256378.1"/>
    <property type="molecule type" value="Genomic_DNA"/>
</dbReference>
<feature type="compositionally biased region" description="Basic and acidic residues" evidence="1">
    <location>
        <begin position="482"/>
        <end position="493"/>
    </location>
</feature>
<dbReference type="Proteomes" id="UP000077671">
    <property type="component" value="Unassembled WGS sequence"/>
</dbReference>
<name>A0A177V0S3_9BASI</name>
<feature type="compositionally biased region" description="Basic and acidic residues" evidence="1">
    <location>
        <begin position="276"/>
        <end position="302"/>
    </location>
</feature>
<organism evidence="3 4">
    <name type="scientific">Tilletia caries</name>
    <name type="common">wheat bunt fungus</name>
    <dbReference type="NCBI Taxonomy" id="13290"/>
    <lineage>
        <taxon>Eukaryota</taxon>
        <taxon>Fungi</taxon>
        <taxon>Dikarya</taxon>
        <taxon>Basidiomycota</taxon>
        <taxon>Ustilaginomycotina</taxon>
        <taxon>Exobasidiomycetes</taxon>
        <taxon>Tilletiales</taxon>
        <taxon>Tilletiaceae</taxon>
        <taxon>Tilletia</taxon>
    </lineage>
</organism>
<dbReference type="Proteomes" id="UP000836402">
    <property type="component" value="Unassembled WGS sequence"/>
</dbReference>
<dbReference type="EMBL" id="CAJHJG010007039">
    <property type="protein sequence ID" value="CAD6962116.1"/>
    <property type="molecule type" value="Genomic_DNA"/>
</dbReference>
<comment type="caution">
    <text evidence="3">The sequence shown here is derived from an EMBL/GenBank/DDBJ whole genome shotgun (WGS) entry which is preliminary data.</text>
</comment>
<feature type="compositionally biased region" description="Basic and acidic residues" evidence="1">
    <location>
        <begin position="193"/>
        <end position="210"/>
    </location>
</feature>
<evidence type="ECO:0000313" key="5">
    <source>
        <dbReference type="Proteomes" id="UP000836402"/>
    </source>
</evidence>